<protein>
    <submittedName>
        <fullName evidence="1">Class 3 adenylate cyclase</fullName>
    </submittedName>
</protein>
<reference evidence="1 2" key="1">
    <citation type="submission" date="2020-08" db="EMBL/GenBank/DDBJ databases">
        <title>Genomic Encyclopedia of Type Strains, Phase IV (KMG-IV): sequencing the most valuable type-strain genomes for metagenomic binning, comparative biology and taxonomic classification.</title>
        <authorList>
            <person name="Goeker M."/>
        </authorList>
    </citation>
    <scope>NUCLEOTIDE SEQUENCE [LARGE SCALE GENOMIC DNA]</scope>
    <source>
        <strain evidence="1 2">DSM 102189</strain>
    </source>
</reference>
<dbReference type="RefSeq" id="WP_184201803.1">
    <property type="nucleotide sequence ID" value="NZ_JACIIV010000024.1"/>
</dbReference>
<name>A0A841L860_9SPHN</name>
<dbReference type="Pfam" id="PF20308">
    <property type="entry name" value="TPR-S"/>
    <property type="match status" value="1"/>
</dbReference>
<dbReference type="AlphaFoldDB" id="A0A841L860"/>
<dbReference type="Gene3D" id="3.40.50.450">
    <property type="match status" value="1"/>
</dbReference>
<dbReference type="GO" id="GO:0035556">
    <property type="term" value="P:intracellular signal transduction"/>
    <property type="evidence" value="ECO:0007669"/>
    <property type="project" value="InterPro"/>
</dbReference>
<dbReference type="InterPro" id="IPR001054">
    <property type="entry name" value="A/G_cyclase"/>
</dbReference>
<dbReference type="CDD" id="cd07302">
    <property type="entry name" value="CHD"/>
    <property type="match status" value="1"/>
</dbReference>
<proteinExistence type="predicted"/>
<dbReference type="EMBL" id="JACIIV010000024">
    <property type="protein sequence ID" value="MBB6228807.1"/>
    <property type="molecule type" value="Genomic_DNA"/>
</dbReference>
<dbReference type="SUPFAM" id="SSF55073">
    <property type="entry name" value="Nucleotide cyclase"/>
    <property type="match status" value="1"/>
</dbReference>
<accession>A0A841L860</accession>
<evidence type="ECO:0000313" key="1">
    <source>
        <dbReference type="EMBL" id="MBB6228807.1"/>
    </source>
</evidence>
<dbReference type="Gene3D" id="3.30.70.1230">
    <property type="entry name" value="Nucleotide cyclase"/>
    <property type="match status" value="1"/>
</dbReference>
<dbReference type="InterPro" id="IPR046880">
    <property type="entry name" value="TPR-S"/>
</dbReference>
<sequence length="574" mass="60659">MPLEQTRNAIKAGDLLGAYDAAVAGIASGHESRELHYLLVLTLARMGDTERAYALFLQHDLASEASEDILSLLARILKDRAIADSGSTRNALLMAASQAYLDANARFGGYYSLINAASLSCLAGDIDRGTELARRVLADPEVADPSSYFAAASASEAWLLLGDAEQAVAAAERACALPDAALGPRGSTVRQLLLLGRQADVSTELAERLCVLLRPPPILFYSGHLFVEDAAVEAAIATRIDAELASSGTAIAYGALACGADILFAEAVLRRGAHLHVVLPFTTADFIAESVLPGGEGWLPRFEAALAAARTITFASEAAYIGDPEQYHHGNNLAMGMAVLRASHLHTSAELVTVWDGAPARGVGGTGAYIAHWRELGHTAKVIEPGAIARPPIGASRRIAATTQATRCQRAILFTDYAGFSRIAEHDLPPFWADVMGAVANVLAGAGSAVEFRNSWGDAVFAVIDDLKVAARVAIDIVAAIEAPADAGGMRVALHYGPVYRMIDPITGLAGYIGTEVTRAARIEPVTPIGQVYVTQPFAAMLALEKESAFRLEYAGQVTLAKRYGTMPLYRLSP</sequence>
<dbReference type="GO" id="GO:0009190">
    <property type="term" value="P:cyclic nucleotide biosynthetic process"/>
    <property type="evidence" value="ECO:0007669"/>
    <property type="project" value="InterPro"/>
</dbReference>
<keyword evidence="2" id="KW-1185">Reference proteome</keyword>
<organism evidence="1 2">
    <name type="scientific">Polymorphobacter multimanifer</name>
    <dbReference type="NCBI Taxonomy" id="1070431"/>
    <lineage>
        <taxon>Bacteria</taxon>
        <taxon>Pseudomonadati</taxon>
        <taxon>Pseudomonadota</taxon>
        <taxon>Alphaproteobacteria</taxon>
        <taxon>Sphingomonadales</taxon>
        <taxon>Sphingosinicellaceae</taxon>
        <taxon>Polymorphobacter</taxon>
    </lineage>
</organism>
<comment type="caution">
    <text evidence="1">The sequence shown here is derived from an EMBL/GenBank/DDBJ whole genome shotgun (WGS) entry which is preliminary data.</text>
</comment>
<dbReference type="InterPro" id="IPR029787">
    <property type="entry name" value="Nucleotide_cyclase"/>
</dbReference>
<dbReference type="GO" id="GO:0004016">
    <property type="term" value="F:adenylate cyclase activity"/>
    <property type="evidence" value="ECO:0007669"/>
    <property type="project" value="UniProtKB-ARBA"/>
</dbReference>
<dbReference type="Proteomes" id="UP000538147">
    <property type="component" value="Unassembled WGS sequence"/>
</dbReference>
<gene>
    <name evidence="1" type="ORF">FHS79_002998</name>
</gene>
<evidence type="ECO:0000313" key="2">
    <source>
        <dbReference type="Proteomes" id="UP000538147"/>
    </source>
</evidence>